<reference evidence="1" key="1">
    <citation type="submission" date="2022-03" db="EMBL/GenBank/DDBJ databases">
        <title>De novo assembled genomes of Belliella spp. (Cyclobacteriaceae) strains.</title>
        <authorList>
            <person name="Szabo A."/>
            <person name="Korponai K."/>
            <person name="Felfoldi T."/>
        </authorList>
    </citation>
    <scope>NUCLEOTIDE SEQUENCE</scope>
    <source>
        <strain evidence="1">DSM 111904</strain>
    </source>
</reference>
<accession>A0ABS9V3N0</accession>
<gene>
    <name evidence="1" type="ORF">MM239_14450</name>
</gene>
<keyword evidence="2" id="KW-1185">Reference proteome</keyword>
<protein>
    <recommendedName>
        <fullName evidence="3">TolB-like 6-blade propeller-like</fullName>
    </recommendedName>
</protein>
<evidence type="ECO:0000313" key="1">
    <source>
        <dbReference type="EMBL" id="MCH7410605.1"/>
    </source>
</evidence>
<sequence>MFLISKRILSSVVLNIFFITFPFYAHSQYKLEKTEEFTINSLYPIEILDYYPKTRLYLGYLRTPDGLKVCLVNHEGKIIVQKVLVGEGPNQISTASNSMAFSKEGEIWVQSPTEIVLFDQKLDIKARTKYQPGTNVQIYGRMEYFEYYYSQNTSSSLIFSTIPSGTSRYLDGRNFITSHLIEFLDLKRGKLFELASVSERNNFERLDKSIGSIYFPIYKIDKSNNKLFLTTSLDDEITIYDLNSHKLELRLKIQHGEFKLLNSERISLSSLPSYKGRISLSSRNHNIFLLDGGKIVLDYIREIPFGIYQKKIAENPTYHHFQDPNYHRLIVFDGTKQVSGDIELPVNGKLMTALRGNRLLFQIVDPEVEEDFIRYATYEVVKK</sequence>
<proteinExistence type="predicted"/>
<dbReference type="SUPFAM" id="SSF75011">
    <property type="entry name" value="3-carboxy-cis,cis-mucoante lactonizing enzyme"/>
    <property type="match status" value="1"/>
</dbReference>
<dbReference type="EMBL" id="JAKZGP010000042">
    <property type="protein sequence ID" value="MCH7410605.1"/>
    <property type="molecule type" value="Genomic_DNA"/>
</dbReference>
<evidence type="ECO:0000313" key="2">
    <source>
        <dbReference type="Proteomes" id="UP001165489"/>
    </source>
</evidence>
<dbReference type="Proteomes" id="UP001165489">
    <property type="component" value="Unassembled WGS sequence"/>
</dbReference>
<evidence type="ECO:0008006" key="3">
    <source>
        <dbReference type="Google" id="ProtNLM"/>
    </source>
</evidence>
<dbReference type="RefSeq" id="WP_241348968.1">
    <property type="nucleotide sequence ID" value="NZ_JAKZGP010000042.1"/>
</dbReference>
<name>A0ABS9V3N0_9BACT</name>
<comment type="caution">
    <text evidence="1">The sequence shown here is derived from an EMBL/GenBank/DDBJ whole genome shotgun (WGS) entry which is preliminary data.</text>
</comment>
<organism evidence="1 2">
    <name type="scientific">Belliella filtrata</name>
    <dbReference type="NCBI Taxonomy" id="2923435"/>
    <lineage>
        <taxon>Bacteria</taxon>
        <taxon>Pseudomonadati</taxon>
        <taxon>Bacteroidota</taxon>
        <taxon>Cytophagia</taxon>
        <taxon>Cytophagales</taxon>
        <taxon>Cyclobacteriaceae</taxon>
        <taxon>Belliella</taxon>
    </lineage>
</organism>